<dbReference type="OrthoDB" id="6357820at2759"/>
<evidence type="ECO:0000313" key="3">
    <source>
        <dbReference type="EMBL" id="EFX66815.1"/>
    </source>
</evidence>
<dbReference type="KEGG" id="dpx:DAPPUDRAFT_262510"/>
<evidence type="ECO:0000256" key="2">
    <source>
        <dbReference type="SAM" id="MobiDB-lite"/>
    </source>
</evidence>
<accession>E9HN45</accession>
<reference evidence="3 4" key="1">
    <citation type="journal article" date="2011" name="Science">
        <title>The ecoresponsive genome of Daphnia pulex.</title>
        <authorList>
            <person name="Colbourne J.K."/>
            <person name="Pfrender M.E."/>
            <person name="Gilbert D."/>
            <person name="Thomas W.K."/>
            <person name="Tucker A."/>
            <person name="Oakley T.H."/>
            <person name="Tokishita S."/>
            <person name="Aerts A."/>
            <person name="Arnold G.J."/>
            <person name="Basu M.K."/>
            <person name="Bauer D.J."/>
            <person name="Caceres C.E."/>
            <person name="Carmel L."/>
            <person name="Casola C."/>
            <person name="Choi J.H."/>
            <person name="Detter J.C."/>
            <person name="Dong Q."/>
            <person name="Dusheyko S."/>
            <person name="Eads B.D."/>
            <person name="Frohlich T."/>
            <person name="Geiler-Samerotte K.A."/>
            <person name="Gerlach D."/>
            <person name="Hatcher P."/>
            <person name="Jogdeo S."/>
            <person name="Krijgsveld J."/>
            <person name="Kriventseva E.V."/>
            <person name="Kultz D."/>
            <person name="Laforsch C."/>
            <person name="Lindquist E."/>
            <person name="Lopez J."/>
            <person name="Manak J.R."/>
            <person name="Muller J."/>
            <person name="Pangilinan J."/>
            <person name="Patwardhan R.P."/>
            <person name="Pitluck S."/>
            <person name="Pritham E.J."/>
            <person name="Rechtsteiner A."/>
            <person name="Rho M."/>
            <person name="Rogozin I.B."/>
            <person name="Sakarya O."/>
            <person name="Salamov A."/>
            <person name="Schaack S."/>
            <person name="Shapiro H."/>
            <person name="Shiga Y."/>
            <person name="Skalitzky C."/>
            <person name="Smith Z."/>
            <person name="Souvorov A."/>
            <person name="Sung W."/>
            <person name="Tang Z."/>
            <person name="Tsuchiya D."/>
            <person name="Tu H."/>
            <person name="Vos H."/>
            <person name="Wang M."/>
            <person name="Wolf Y.I."/>
            <person name="Yamagata H."/>
            <person name="Yamada T."/>
            <person name="Ye Y."/>
            <person name="Shaw J.R."/>
            <person name="Andrews J."/>
            <person name="Crease T.J."/>
            <person name="Tang H."/>
            <person name="Lucas S.M."/>
            <person name="Robertson H.M."/>
            <person name="Bork P."/>
            <person name="Koonin E.V."/>
            <person name="Zdobnov E.M."/>
            <person name="Grigoriev I.V."/>
            <person name="Lynch M."/>
            <person name="Boore J.L."/>
        </authorList>
    </citation>
    <scope>NUCLEOTIDE SEQUENCE [LARGE SCALE GENOMIC DNA]</scope>
</reference>
<evidence type="ECO:0000256" key="1">
    <source>
        <dbReference type="SAM" id="Coils"/>
    </source>
</evidence>
<keyword evidence="1" id="KW-0175">Coiled coil</keyword>
<dbReference type="InParanoid" id="E9HN45"/>
<dbReference type="EMBL" id="GL732693">
    <property type="protein sequence ID" value="EFX66815.1"/>
    <property type="molecule type" value="Genomic_DNA"/>
</dbReference>
<gene>
    <name evidence="3" type="ORF">DAPPUDRAFT_262510</name>
</gene>
<feature type="coiled-coil region" evidence="1">
    <location>
        <begin position="172"/>
        <end position="206"/>
    </location>
</feature>
<name>E9HN45_DAPPU</name>
<dbReference type="AlphaFoldDB" id="E9HN45"/>
<sequence>MASSGRGNNAKDSSKKDKVADSLRDEMELVTAASLELQKLKRQLRQTRTDLSTSKIASRKTIQRQCKGIEMLEKEKADCEAKLSLLKASQKPPQAVHKLIQKYHQANQQLENIRQELQSAKTELYDKDKKRLNRYRSPVTETTIKPTQDKLDQVMLQYNKILAKNVQLRLQLEEMMKVKEEFIRNLKQLQNERSQVRMTVDRLYEENTALTLW</sequence>
<organism evidence="3 4">
    <name type="scientific">Daphnia pulex</name>
    <name type="common">Water flea</name>
    <dbReference type="NCBI Taxonomy" id="6669"/>
    <lineage>
        <taxon>Eukaryota</taxon>
        <taxon>Metazoa</taxon>
        <taxon>Ecdysozoa</taxon>
        <taxon>Arthropoda</taxon>
        <taxon>Crustacea</taxon>
        <taxon>Branchiopoda</taxon>
        <taxon>Diplostraca</taxon>
        <taxon>Cladocera</taxon>
        <taxon>Anomopoda</taxon>
        <taxon>Daphniidae</taxon>
        <taxon>Daphnia</taxon>
    </lineage>
</organism>
<protein>
    <submittedName>
        <fullName evidence="3">Uncharacterized protein</fullName>
    </submittedName>
</protein>
<feature type="compositionally biased region" description="Basic and acidic residues" evidence="2">
    <location>
        <begin position="12"/>
        <end position="22"/>
    </location>
</feature>
<feature type="region of interest" description="Disordered" evidence="2">
    <location>
        <begin position="1"/>
        <end position="22"/>
    </location>
</feature>
<evidence type="ECO:0000313" key="4">
    <source>
        <dbReference type="Proteomes" id="UP000000305"/>
    </source>
</evidence>
<feature type="coiled-coil region" evidence="1">
    <location>
        <begin position="23"/>
        <end position="130"/>
    </location>
</feature>
<dbReference type="Proteomes" id="UP000000305">
    <property type="component" value="Unassembled WGS sequence"/>
</dbReference>
<keyword evidence="4" id="KW-1185">Reference proteome</keyword>
<proteinExistence type="predicted"/>
<dbReference type="HOGENOM" id="CLU_1295547_0_0_1"/>